<sequence length="246" mass="27757">MALRRYGSCRSLGCLMWTPSLCQMRGTTNLLNASRRCDKLWNTNWRLPERTIEKLNPKYIEELRLVSQDPDIWVPSQHTVQQDVEQLYEGMAHLVTAYFKIMDGSIVYFWSSVSNNHLGPWNDIQESIFPSMLQAHSSSMNWIHISIFSIKTMLMVLSFFNKQYKQRRAVGAASGLTVGLATAAAPADAELLDTNKQELQDILNKDFDAETEAELHTCVIADAGQAEQDEQVIGGIRQKAIADMAA</sequence>
<dbReference type="AlphaFoldDB" id="A0A165PPE0"/>
<dbReference type="Proteomes" id="UP000076727">
    <property type="component" value="Unassembled WGS sequence"/>
</dbReference>
<dbReference type="OrthoDB" id="2794314at2759"/>
<accession>A0A165PPE0</accession>
<keyword evidence="1" id="KW-1133">Transmembrane helix</keyword>
<reference evidence="2 3" key="1">
    <citation type="journal article" date="2016" name="Mol. Biol. Evol.">
        <title>Comparative Genomics of Early-Diverging Mushroom-Forming Fungi Provides Insights into the Origins of Lignocellulose Decay Capabilities.</title>
        <authorList>
            <person name="Nagy L.G."/>
            <person name="Riley R."/>
            <person name="Tritt A."/>
            <person name="Adam C."/>
            <person name="Daum C."/>
            <person name="Floudas D."/>
            <person name="Sun H."/>
            <person name="Yadav J.S."/>
            <person name="Pangilinan J."/>
            <person name="Larsson K.H."/>
            <person name="Matsuura K."/>
            <person name="Barry K."/>
            <person name="Labutti K."/>
            <person name="Kuo R."/>
            <person name="Ohm R.A."/>
            <person name="Bhattacharya S.S."/>
            <person name="Shirouzu T."/>
            <person name="Yoshinaga Y."/>
            <person name="Martin F.M."/>
            <person name="Grigoriev I.V."/>
            <person name="Hibbett D.S."/>
        </authorList>
    </citation>
    <scope>NUCLEOTIDE SEQUENCE [LARGE SCALE GENOMIC DNA]</scope>
    <source>
        <strain evidence="2 3">L-15889</strain>
    </source>
</reference>
<evidence type="ECO:0000313" key="2">
    <source>
        <dbReference type="EMBL" id="KZT68463.1"/>
    </source>
</evidence>
<gene>
    <name evidence="2" type="ORF">DAEQUDRAFT_738690</name>
</gene>
<keyword evidence="3" id="KW-1185">Reference proteome</keyword>
<dbReference type="EMBL" id="KV429066">
    <property type="protein sequence ID" value="KZT68463.1"/>
    <property type="molecule type" value="Genomic_DNA"/>
</dbReference>
<keyword evidence="1" id="KW-0812">Transmembrane</keyword>
<evidence type="ECO:0000313" key="3">
    <source>
        <dbReference type="Proteomes" id="UP000076727"/>
    </source>
</evidence>
<proteinExistence type="predicted"/>
<keyword evidence="1" id="KW-0472">Membrane</keyword>
<organism evidence="2 3">
    <name type="scientific">Daedalea quercina L-15889</name>
    <dbReference type="NCBI Taxonomy" id="1314783"/>
    <lineage>
        <taxon>Eukaryota</taxon>
        <taxon>Fungi</taxon>
        <taxon>Dikarya</taxon>
        <taxon>Basidiomycota</taxon>
        <taxon>Agaricomycotina</taxon>
        <taxon>Agaricomycetes</taxon>
        <taxon>Polyporales</taxon>
        <taxon>Fomitopsis</taxon>
    </lineage>
</organism>
<dbReference type="STRING" id="1314783.A0A165PPE0"/>
<name>A0A165PPE0_9APHY</name>
<evidence type="ECO:0000256" key="1">
    <source>
        <dbReference type="SAM" id="Phobius"/>
    </source>
</evidence>
<feature type="transmembrane region" description="Helical" evidence="1">
    <location>
        <begin position="142"/>
        <end position="160"/>
    </location>
</feature>
<protein>
    <submittedName>
        <fullName evidence="2">Uncharacterized protein</fullName>
    </submittedName>
</protein>